<evidence type="ECO:0000313" key="1">
    <source>
        <dbReference type="Proteomes" id="UP000887576"/>
    </source>
</evidence>
<accession>A0AC34Q893</accession>
<evidence type="ECO:0000313" key="2">
    <source>
        <dbReference type="WBParaSite" id="JU765_v2.g13856.t1"/>
    </source>
</evidence>
<reference evidence="2" key="1">
    <citation type="submission" date="2022-11" db="UniProtKB">
        <authorList>
            <consortium name="WormBaseParasite"/>
        </authorList>
    </citation>
    <scope>IDENTIFICATION</scope>
</reference>
<name>A0AC34Q893_9BILA</name>
<proteinExistence type="predicted"/>
<organism evidence="1 2">
    <name type="scientific">Panagrolaimus sp. JU765</name>
    <dbReference type="NCBI Taxonomy" id="591449"/>
    <lineage>
        <taxon>Eukaryota</taxon>
        <taxon>Metazoa</taxon>
        <taxon>Ecdysozoa</taxon>
        <taxon>Nematoda</taxon>
        <taxon>Chromadorea</taxon>
        <taxon>Rhabditida</taxon>
        <taxon>Tylenchina</taxon>
        <taxon>Panagrolaimomorpha</taxon>
        <taxon>Panagrolaimoidea</taxon>
        <taxon>Panagrolaimidae</taxon>
        <taxon>Panagrolaimus</taxon>
    </lineage>
</organism>
<dbReference type="WBParaSite" id="JU765_v2.g13856.t1">
    <property type="protein sequence ID" value="JU765_v2.g13856.t1"/>
    <property type="gene ID" value="JU765_v2.g13856"/>
</dbReference>
<dbReference type="Proteomes" id="UP000887576">
    <property type="component" value="Unplaced"/>
</dbReference>
<sequence length="207" mass="24284">MKNVLFLISCIFVFKIVKSWNCPDPSLEEGIKFETIDVNGDGYLSDKEYEKYDKEYLAYKFCQMDCDRQGQLENSTAAPSSNETIDENDYRKYAKIYFADSEFRIADLNSDDYVNCSEFVYYNRYCADAKDAELFFNQTFAGKGITPEKWTDDYYASALAETLTKKKCGTVLDNLRYYGSGNDYVITKDEFYNNYPHIYYYKSKFKN</sequence>
<protein>
    <submittedName>
        <fullName evidence="2">EF-hand domain-containing protein</fullName>
    </submittedName>
</protein>